<feature type="transmembrane region" description="Helical" evidence="6">
    <location>
        <begin position="350"/>
        <end position="372"/>
    </location>
</feature>
<dbReference type="AlphaFoldDB" id="A0A937FWF3"/>
<feature type="transmembrane region" description="Helical" evidence="6">
    <location>
        <begin position="21"/>
        <end position="41"/>
    </location>
</feature>
<evidence type="ECO:0000256" key="1">
    <source>
        <dbReference type="ARBA" id="ARBA00004651"/>
    </source>
</evidence>
<dbReference type="PANTHER" id="PTHR30572:SF18">
    <property type="entry name" value="ABC-TYPE MACROLIDE FAMILY EXPORT SYSTEM PERMEASE COMPONENT 2"/>
    <property type="match status" value="1"/>
</dbReference>
<feature type="domain" description="MacB-like periplasmic core" evidence="8">
    <location>
        <begin position="447"/>
        <end position="614"/>
    </location>
</feature>
<feature type="transmembrane region" description="Helical" evidence="6">
    <location>
        <begin position="392"/>
        <end position="413"/>
    </location>
</feature>
<dbReference type="Pfam" id="PF12704">
    <property type="entry name" value="MacB_PCD"/>
    <property type="match status" value="2"/>
</dbReference>
<dbReference type="RefSeq" id="WP_202855781.1">
    <property type="nucleotide sequence ID" value="NZ_JAEUGD010000023.1"/>
</dbReference>
<keyword evidence="5 6" id="KW-0472">Membrane</keyword>
<evidence type="ECO:0000256" key="2">
    <source>
        <dbReference type="ARBA" id="ARBA00022475"/>
    </source>
</evidence>
<dbReference type="Proteomes" id="UP000614216">
    <property type="component" value="Unassembled WGS sequence"/>
</dbReference>
<evidence type="ECO:0000256" key="3">
    <source>
        <dbReference type="ARBA" id="ARBA00022692"/>
    </source>
</evidence>
<feature type="domain" description="ABC3 transporter permease C-terminal" evidence="7">
    <location>
        <begin position="301"/>
        <end position="418"/>
    </location>
</feature>
<name>A0A937FWF3_9BACT</name>
<dbReference type="PROSITE" id="PS51257">
    <property type="entry name" value="PROKAR_LIPOPROTEIN"/>
    <property type="match status" value="1"/>
</dbReference>
<dbReference type="PANTHER" id="PTHR30572">
    <property type="entry name" value="MEMBRANE COMPONENT OF TRANSPORTER-RELATED"/>
    <property type="match status" value="1"/>
</dbReference>
<comment type="caution">
    <text evidence="9">The sequence shown here is derived from an EMBL/GenBank/DDBJ whole genome shotgun (WGS) entry which is preliminary data.</text>
</comment>
<evidence type="ECO:0000259" key="8">
    <source>
        <dbReference type="Pfam" id="PF12704"/>
    </source>
</evidence>
<comment type="subcellular location">
    <subcellularLocation>
        <location evidence="1">Cell membrane</location>
        <topology evidence="1">Multi-pass membrane protein</topology>
    </subcellularLocation>
</comment>
<evidence type="ECO:0000256" key="6">
    <source>
        <dbReference type="SAM" id="Phobius"/>
    </source>
</evidence>
<dbReference type="InterPro" id="IPR025857">
    <property type="entry name" value="MacB_PCD"/>
</dbReference>
<keyword evidence="10" id="KW-1185">Reference proteome</keyword>
<dbReference type="Pfam" id="PF02687">
    <property type="entry name" value="FtsX"/>
    <property type="match status" value="2"/>
</dbReference>
<feature type="transmembrane region" description="Helical" evidence="6">
    <location>
        <begin position="767"/>
        <end position="789"/>
    </location>
</feature>
<reference evidence="9" key="1">
    <citation type="submission" date="2021-01" db="EMBL/GenBank/DDBJ databases">
        <title>Fulvivirga kasyanovii gen. nov., sp nov., a novel member of the phylum Bacteroidetes isolated from seawater in a mussel farm.</title>
        <authorList>
            <person name="Zhao L.-H."/>
            <person name="Wang Z.-J."/>
        </authorList>
    </citation>
    <scope>NUCLEOTIDE SEQUENCE</scope>
    <source>
        <strain evidence="9">29W222</strain>
    </source>
</reference>
<evidence type="ECO:0000313" key="10">
    <source>
        <dbReference type="Proteomes" id="UP000614216"/>
    </source>
</evidence>
<gene>
    <name evidence="9" type="ORF">JMN32_07980</name>
</gene>
<organism evidence="9 10">
    <name type="scientific">Fulvivirga marina</name>
    <dbReference type="NCBI Taxonomy" id="2494733"/>
    <lineage>
        <taxon>Bacteria</taxon>
        <taxon>Pseudomonadati</taxon>
        <taxon>Bacteroidota</taxon>
        <taxon>Cytophagia</taxon>
        <taxon>Cytophagales</taxon>
        <taxon>Fulvivirgaceae</taxon>
        <taxon>Fulvivirga</taxon>
    </lineage>
</organism>
<keyword evidence="3 6" id="KW-0812">Transmembrane</keyword>
<proteinExistence type="predicted"/>
<dbReference type="EMBL" id="JAEUGD010000023">
    <property type="protein sequence ID" value="MBL6446242.1"/>
    <property type="molecule type" value="Genomic_DNA"/>
</dbReference>
<feature type="transmembrane region" description="Helical" evidence="6">
    <location>
        <begin position="685"/>
        <end position="709"/>
    </location>
</feature>
<evidence type="ECO:0000256" key="5">
    <source>
        <dbReference type="ARBA" id="ARBA00023136"/>
    </source>
</evidence>
<feature type="domain" description="MacB-like periplasmic core" evidence="8">
    <location>
        <begin position="20"/>
        <end position="244"/>
    </location>
</feature>
<feature type="domain" description="ABC3 transporter permease C-terminal" evidence="7">
    <location>
        <begin position="689"/>
        <end position="801"/>
    </location>
</feature>
<feature type="transmembrane region" description="Helical" evidence="6">
    <location>
        <begin position="295"/>
        <end position="317"/>
    </location>
</feature>
<dbReference type="GO" id="GO:0022857">
    <property type="term" value="F:transmembrane transporter activity"/>
    <property type="evidence" value="ECO:0007669"/>
    <property type="project" value="TreeGrafter"/>
</dbReference>
<protein>
    <submittedName>
        <fullName evidence="9">ABC transporter permease</fullName>
    </submittedName>
</protein>
<evidence type="ECO:0000256" key="4">
    <source>
        <dbReference type="ARBA" id="ARBA00022989"/>
    </source>
</evidence>
<feature type="transmembrane region" description="Helical" evidence="6">
    <location>
        <begin position="730"/>
        <end position="755"/>
    </location>
</feature>
<feature type="transmembrane region" description="Helical" evidence="6">
    <location>
        <begin position="439"/>
        <end position="458"/>
    </location>
</feature>
<dbReference type="GO" id="GO:0005886">
    <property type="term" value="C:plasma membrane"/>
    <property type="evidence" value="ECO:0007669"/>
    <property type="project" value="UniProtKB-SubCell"/>
</dbReference>
<keyword evidence="4 6" id="KW-1133">Transmembrane helix</keyword>
<sequence length="808" mass="90603">MFRNYFKIALRNLLKQKVYSVINVFGLSFGMACVLLIVIYVKDELSYDKFHQNAEDIYRITWSSDNPQTRTPHPMAQALVRDFPEVISATSLSPLWGAGLTKQTFSVKNPENDIAYDERDILSVDSTFFDVFSFDLLKGNKNEVLRNVGGILLSETYAQKYFGNEDPIGKTLSINDDRTMVLVEGVFKDVPKNSHFHFDALLSYVTLKSLEGPDDPYYTWADFGHYNYVKLKEGSDPDKLESQLMEWTMKYVEVPEEEMQRAIQNGMHFKFQRLTDIHLGSRIRWELEPNGNKEYVYIMSAAAILILVVACINFMNLTTARSTERAREIGIRKSLGAYKSQVSVQFLGEALLTAIFAMLVTGLIAEVCLPFFNVVTNKSLNINYIQQPGLLLILIGGTIVTGLVAAIYPSFVLSSMNPVSSLKGVGKLKPKGAGFRKTLIVFQFIISMTLLSGSLVIYHQLQFIHDKDLGFDDDRVVVVPVKNGDLIDKIEVVKTELNKITGIEAVSATSNVPGKQFNQNAISRADDLQVRTNSSETYVDYSFFEALGIDFVSGRSFSRDYPTDSGAFIINETAARELNLRDPVGKEIIWYTDNNGREPLKGTVIGVVKDFNYGSLHEPIRPLLFCLAPSYNDILIKVQGENFTETIADIEQTWKGFESRFEFEYSVLSDDMGQLYVGEEKTANVFGGFSFIAILIACFGLFGIASLSYSQRVKEVGIRKVMGASVFKILTLLVKDFSILIGVSIVIAVPVSWLIMDSWLENFTYRIGISVIDFVASAVILIIIALFSLSYLTIKTAYSNPVDALKEE</sequence>
<dbReference type="InterPro" id="IPR003838">
    <property type="entry name" value="ABC3_permease_C"/>
</dbReference>
<evidence type="ECO:0000313" key="9">
    <source>
        <dbReference type="EMBL" id="MBL6446242.1"/>
    </source>
</evidence>
<accession>A0A937FWF3</accession>
<keyword evidence="2" id="KW-1003">Cell membrane</keyword>
<evidence type="ECO:0000259" key="7">
    <source>
        <dbReference type="Pfam" id="PF02687"/>
    </source>
</evidence>
<dbReference type="InterPro" id="IPR050250">
    <property type="entry name" value="Macrolide_Exporter_MacB"/>
</dbReference>